<proteinExistence type="predicted"/>
<evidence type="ECO:0000259" key="2">
    <source>
        <dbReference type="SMART" id="SM00382"/>
    </source>
</evidence>
<dbReference type="Pfam" id="PF01078">
    <property type="entry name" value="Mg_chelatase"/>
    <property type="match status" value="1"/>
</dbReference>
<organism evidence="3 4">
    <name type="scientific">Alicyclobacillus vulcanalis</name>
    <dbReference type="NCBI Taxonomy" id="252246"/>
    <lineage>
        <taxon>Bacteria</taxon>
        <taxon>Bacillati</taxon>
        <taxon>Bacillota</taxon>
        <taxon>Bacilli</taxon>
        <taxon>Bacillales</taxon>
        <taxon>Alicyclobacillaceae</taxon>
        <taxon>Alicyclobacillus</taxon>
    </lineage>
</organism>
<dbReference type="OrthoDB" id="9813147at2"/>
<dbReference type="InterPro" id="IPR045006">
    <property type="entry name" value="CHLI-like"/>
</dbReference>
<dbReference type="STRING" id="252246.SAMN05421799_106209"/>
<dbReference type="SUPFAM" id="SSF54211">
    <property type="entry name" value="Ribosomal protein S5 domain 2-like"/>
    <property type="match status" value="1"/>
</dbReference>
<evidence type="ECO:0000313" key="3">
    <source>
        <dbReference type="EMBL" id="SIS90967.1"/>
    </source>
</evidence>
<dbReference type="Gene3D" id="3.40.50.300">
    <property type="entry name" value="P-loop containing nucleotide triphosphate hydrolases"/>
    <property type="match status" value="1"/>
</dbReference>
<dbReference type="InterPro" id="IPR020568">
    <property type="entry name" value="Ribosomal_Su5_D2-typ_SF"/>
</dbReference>
<dbReference type="SUPFAM" id="SSF52540">
    <property type="entry name" value="P-loop containing nucleoside triphosphate hydrolases"/>
    <property type="match status" value="1"/>
</dbReference>
<dbReference type="PANTHER" id="PTHR32039:SF7">
    <property type="entry name" value="COMPETENCE PROTEIN COMM"/>
    <property type="match status" value="1"/>
</dbReference>
<reference evidence="4" key="1">
    <citation type="submission" date="2017-01" db="EMBL/GenBank/DDBJ databases">
        <authorList>
            <person name="Varghese N."/>
            <person name="Submissions S."/>
        </authorList>
    </citation>
    <scope>NUCLEOTIDE SEQUENCE [LARGE SCALE GENOMIC DNA]</scope>
    <source>
        <strain evidence="4">DSM 16176</strain>
    </source>
</reference>
<accession>A0A1N7MXX7</accession>
<dbReference type="RefSeq" id="WP_076347209.1">
    <property type="nucleotide sequence ID" value="NZ_FTOO01000006.1"/>
</dbReference>
<dbReference type="InterPro" id="IPR000523">
    <property type="entry name" value="Mg_chelatse_chII-like_cat_dom"/>
</dbReference>
<feature type="region of interest" description="Disordered" evidence="1">
    <location>
        <begin position="476"/>
        <end position="495"/>
    </location>
</feature>
<evidence type="ECO:0000256" key="1">
    <source>
        <dbReference type="SAM" id="MobiDB-lite"/>
    </source>
</evidence>
<dbReference type="InterPro" id="IPR027417">
    <property type="entry name" value="P-loop_NTPase"/>
</dbReference>
<protein>
    <submittedName>
        <fullName evidence="3">Magnesium chelatase family protein</fullName>
    </submittedName>
</protein>
<dbReference type="SMART" id="SM00382">
    <property type="entry name" value="AAA"/>
    <property type="match status" value="1"/>
</dbReference>
<evidence type="ECO:0000313" key="4">
    <source>
        <dbReference type="Proteomes" id="UP000186156"/>
    </source>
</evidence>
<dbReference type="EMBL" id="FTOO01000006">
    <property type="protein sequence ID" value="SIS90967.1"/>
    <property type="molecule type" value="Genomic_DNA"/>
</dbReference>
<keyword evidence="4" id="KW-1185">Reference proteome</keyword>
<dbReference type="InterPro" id="IPR003593">
    <property type="entry name" value="AAA+_ATPase"/>
</dbReference>
<dbReference type="GO" id="GO:0005524">
    <property type="term" value="F:ATP binding"/>
    <property type="evidence" value="ECO:0007669"/>
    <property type="project" value="InterPro"/>
</dbReference>
<dbReference type="Pfam" id="PF13541">
    <property type="entry name" value="ChlI"/>
    <property type="match status" value="1"/>
</dbReference>
<name>A0A1N7MXX7_9BACL</name>
<gene>
    <name evidence="3" type="ORF">SAMN05421799_106209</name>
</gene>
<feature type="domain" description="AAA+ ATPase" evidence="2">
    <location>
        <begin position="208"/>
        <end position="386"/>
    </location>
</feature>
<dbReference type="InterPro" id="IPR014721">
    <property type="entry name" value="Ribsml_uS5_D2-typ_fold_subgr"/>
</dbReference>
<dbReference type="AlphaFoldDB" id="A0A1N7MXX7"/>
<dbReference type="Proteomes" id="UP000186156">
    <property type="component" value="Unassembled WGS sequence"/>
</dbReference>
<sequence>MLGYAYGAIRQGADVQIVRVQADVGPGFPRFTIVGLPDSSVSEAKARVRNAFHHSGLPFPKGRITVNLQPASIRKQGSWLDLAIAVAILRASSPQPIPGDATVFVAELALDGSLVPQSGLSAIGLHMYNEGLNHLCISQDQRLPWPFHRRFHVLRARDLADVVEQLRDPREPALDKTEIRNRFERNLHVPFHIGGRAELRLLSICAAGRHAMMLVGPPGVGKTTLADALVHLLPDLPEDHALEVAAWQEIVDPDYIFSLRPPVRKPHHTISPKGLLGGGRWGTPGEFTLSHHGVLLLDEMLEFTHTALNTLREPMDRGFIECSVLGKPTELPADFQLVATANPCPCGYHGYGDCACLDVDVRRYWSRCPGPILDRIDIIHHVNRAAGRDEKQDDLNACAARVREARAILTHRPTGPRLSEAADRALRLACHQLRASERDREKLTALARTLAALDGQEDILVPHVEEAMIWRRPGSMSPTRHALAVPQKKSIGGDI</sequence>
<dbReference type="PANTHER" id="PTHR32039">
    <property type="entry name" value="MAGNESIUM-CHELATASE SUBUNIT CHLI"/>
    <property type="match status" value="1"/>
</dbReference>
<dbReference type="Gene3D" id="3.30.230.10">
    <property type="match status" value="1"/>
</dbReference>